<dbReference type="EMBL" id="PDNW01000008">
    <property type="protein sequence ID" value="PLC49886.1"/>
    <property type="molecule type" value="Genomic_DNA"/>
</dbReference>
<dbReference type="PANTHER" id="PTHR11895:SF176">
    <property type="entry name" value="AMIDASE AMID-RELATED"/>
    <property type="match status" value="1"/>
</dbReference>
<feature type="domain" description="Amidase" evidence="1">
    <location>
        <begin position="30"/>
        <end position="447"/>
    </location>
</feature>
<dbReference type="Proteomes" id="UP000234190">
    <property type="component" value="Unassembled WGS sequence"/>
</dbReference>
<reference evidence="2 3" key="1">
    <citation type="submission" date="2017-10" db="EMBL/GenBank/DDBJ databases">
        <title>Two draft genome sequences of Pusillimonas sp. strains isolated from a nitrate- and radionuclide-contaminated groundwater in Russia.</title>
        <authorList>
            <person name="Grouzdev D.S."/>
            <person name="Tourova T.P."/>
            <person name="Goeva M.A."/>
            <person name="Babich T.L."/>
            <person name="Sokolova D.S."/>
            <person name="Abdullin R."/>
            <person name="Poltaraus A.B."/>
            <person name="Toshchakov S.V."/>
            <person name="Nazina T.N."/>
        </authorList>
    </citation>
    <scope>NUCLEOTIDE SEQUENCE [LARGE SCALE GENOMIC DNA]</scope>
    <source>
        <strain evidence="2 3">JR1/69-3-13</strain>
    </source>
</reference>
<comment type="caution">
    <text evidence="2">The sequence shown here is derived from an EMBL/GenBank/DDBJ whole genome shotgun (WGS) entry which is preliminary data.</text>
</comment>
<dbReference type="RefSeq" id="WP_102074079.1">
    <property type="nucleotide sequence ID" value="NZ_PDNW01000008.1"/>
</dbReference>
<dbReference type="InterPro" id="IPR000120">
    <property type="entry name" value="Amidase"/>
</dbReference>
<name>A0A2N4U4F2_9BURK</name>
<sequence length="461" mass="49317">MNDLPLDPFSEHGLEGFARDFRAGKVTSEEVTKIYLQRIEKLDAKLEAYESVAVESALATARAMDLLIKSGTDLGPLMGVPVAIKDVFLISQMPRPRIGSNMELPDILGSGEATFIKALRQAGCVFLGQTKAVELCLGITGHSAPRGTPWNPTDMENHRAPGGSSSGSGVAMAAGLCAFAIGSDSGGSVRVPAAFNGVFGLKTTAGLWPTDGAFPLDPRVDSIGLLTRTAKDALLAFKTISSVLFGCGYQPRRSGARLDRLCLGVPQNHFGDNLNPKISEAFQVANERLKAQGCLLEDIVVPEAPERAGYFPVSMPSSLLSVLGKENFLAQKHLMDPVIAKRVESGLDVKAYTFLALEDRRTKSRAAVEERFIGYDAWVSPTTTAFAPLISDFEDAEKGMQLALGMTQNTQPANHLGLCSISLPLPVDGLPIGYQLMGAPNTDLKLLEIAVEIEKVFAAQR</sequence>
<dbReference type="GO" id="GO:0003824">
    <property type="term" value="F:catalytic activity"/>
    <property type="evidence" value="ECO:0007669"/>
    <property type="project" value="InterPro"/>
</dbReference>
<gene>
    <name evidence="2" type="ORF">CR159_11425</name>
</gene>
<dbReference type="Pfam" id="PF01425">
    <property type="entry name" value="Amidase"/>
    <property type="match status" value="1"/>
</dbReference>
<dbReference type="SUPFAM" id="SSF75304">
    <property type="entry name" value="Amidase signature (AS) enzymes"/>
    <property type="match status" value="1"/>
</dbReference>
<dbReference type="InterPro" id="IPR020556">
    <property type="entry name" value="Amidase_CS"/>
</dbReference>
<dbReference type="Gene3D" id="3.90.1300.10">
    <property type="entry name" value="Amidase signature (AS) domain"/>
    <property type="match status" value="1"/>
</dbReference>
<accession>A0A2N4U4F2</accession>
<protein>
    <submittedName>
        <fullName evidence="2">Amidase</fullName>
    </submittedName>
</protein>
<dbReference type="PROSITE" id="PS00571">
    <property type="entry name" value="AMIDASES"/>
    <property type="match status" value="1"/>
</dbReference>
<dbReference type="InterPro" id="IPR023631">
    <property type="entry name" value="Amidase_dom"/>
</dbReference>
<organism evidence="2 3">
    <name type="scientific">Pollutimonas subterranea</name>
    <dbReference type="NCBI Taxonomy" id="2045210"/>
    <lineage>
        <taxon>Bacteria</taxon>
        <taxon>Pseudomonadati</taxon>
        <taxon>Pseudomonadota</taxon>
        <taxon>Betaproteobacteria</taxon>
        <taxon>Burkholderiales</taxon>
        <taxon>Alcaligenaceae</taxon>
        <taxon>Pollutimonas</taxon>
    </lineage>
</organism>
<evidence type="ECO:0000259" key="1">
    <source>
        <dbReference type="Pfam" id="PF01425"/>
    </source>
</evidence>
<evidence type="ECO:0000313" key="3">
    <source>
        <dbReference type="Proteomes" id="UP000234190"/>
    </source>
</evidence>
<dbReference type="InterPro" id="IPR036928">
    <property type="entry name" value="AS_sf"/>
</dbReference>
<dbReference type="PANTHER" id="PTHR11895">
    <property type="entry name" value="TRANSAMIDASE"/>
    <property type="match status" value="1"/>
</dbReference>
<dbReference type="OrthoDB" id="112488at2"/>
<proteinExistence type="predicted"/>
<evidence type="ECO:0000313" key="2">
    <source>
        <dbReference type="EMBL" id="PLC49886.1"/>
    </source>
</evidence>
<dbReference type="AlphaFoldDB" id="A0A2N4U4F2"/>
<keyword evidence="3" id="KW-1185">Reference proteome</keyword>